<gene>
    <name evidence="9" type="ORF">ATX59_00455</name>
</gene>
<feature type="transmembrane region" description="Helical" evidence="7">
    <location>
        <begin position="47"/>
        <end position="65"/>
    </location>
</feature>
<evidence type="ECO:0000256" key="3">
    <source>
        <dbReference type="ARBA" id="ARBA00022475"/>
    </source>
</evidence>
<evidence type="ECO:0000256" key="2">
    <source>
        <dbReference type="ARBA" id="ARBA00022448"/>
    </source>
</evidence>
<comment type="subcellular location">
    <subcellularLocation>
        <location evidence="1">Cell membrane</location>
        <topology evidence="1">Multi-pass membrane protein</topology>
    </subcellularLocation>
</comment>
<reference evidence="9 10" key="1">
    <citation type="journal article" date="2016" name="BMC Genomics">
        <title>Consensus pan-genome assembly of the specialised wine bacterium Oenococcus oeni.</title>
        <authorList>
            <person name="Sternes P.R."/>
            <person name="Borneman A.R."/>
        </authorList>
    </citation>
    <scope>NUCLEOTIDE SEQUENCE [LARGE SCALE GENOMIC DNA]</scope>
    <source>
        <strain evidence="9 10">AWRIB661</strain>
    </source>
</reference>
<keyword evidence="5 7" id="KW-1133">Transmembrane helix</keyword>
<dbReference type="InterPro" id="IPR020846">
    <property type="entry name" value="MFS_dom"/>
</dbReference>
<keyword evidence="2" id="KW-0813">Transport</keyword>
<evidence type="ECO:0000259" key="8">
    <source>
        <dbReference type="PROSITE" id="PS50850"/>
    </source>
</evidence>
<evidence type="ECO:0000256" key="7">
    <source>
        <dbReference type="SAM" id="Phobius"/>
    </source>
</evidence>
<dbReference type="Gene3D" id="1.20.1250.20">
    <property type="entry name" value="MFS general substrate transporter like domains"/>
    <property type="match status" value="1"/>
</dbReference>
<comment type="caution">
    <text evidence="9">The sequence shown here is derived from an EMBL/GenBank/DDBJ whole genome shotgun (WGS) entry which is preliminary data.</text>
</comment>
<evidence type="ECO:0000256" key="1">
    <source>
        <dbReference type="ARBA" id="ARBA00004651"/>
    </source>
</evidence>
<organism evidence="9 10">
    <name type="scientific">Oenococcus oeni</name>
    <name type="common">Leuconostoc oenos</name>
    <dbReference type="NCBI Taxonomy" id="1247"/>
    <lineage>
        <taxon>Bacteria</taxon>
        <taxon>Bacillati</taxon>
        <taxon>Bacillota</taxon>
        <taxon>Bacilli</taxon>
        <taxon>Lactobacillales</taxon>
        <taxon>Lactobacillaceae</taxon>
        <taxon>Oenococcus</taxon>
    </lineage>
</organism>
<sequence length="148" mass="16278">MFLGGLVLSRLNFKTQSLKVAYFSLSIFSLIVSLSGLPNLIALPKDAYTILFIAINIVLGLLLVFSNTPVDVYMQQHIPEKMQGRVFSMDETVSSILMPAGTIVFGILFDQFNTFVVFTFGGLVILVLSCWVLIIVSRRKEATVPIGG</sequence>
<dbReference type="GO" id="GO:0022857">
    <property type="term" value="F:transmembrane transporter activity"/>
    <property type="evidence" value="ECO:0007669"/>
    <property type="project" value="InterPro"/>
</dbReference>
<dbReference type="PANTHER" id="PTHR43266:SF9">
    <property type="entry name" value="PERMEASE, MAJOR FACILITATOR SUPERFAMILY-RELATED"/>
    <property type="match status" value="1"/>
</dbReference>
<dbReference type="SUPFAM" id="SSF103473">
    <property type="entry name" value="MFS general substrate transporter"/>
    <property type="match status" value="1"/>
</dbReference>
<name>A0A6N4A9E5_OENOE</name>
<feature type="transmembrane region" description="Helical" evidence="7">
    <location>
        <begin position="20"/>
        <end position="41"/>
    </location>
</feature>
<feature type="transmembrane region" description="Helical" evidence="7">
    <location>
        <begin position="86"/>
        <end position="109"/>
    </location>
</feature>
<keyword evidence="4 7" id="KW-0812">Transmembrane</keyword>
<evidence type="ECO:0000256" key="6">
    <source>
        <dbReference type="ARBA" id="ARBA00023136"/>
    </source>
</evidence>
<evidence type="ECO:0000313" key="9">
    <source>
        <dbReference type="EMBL" id="OIM22186.1"/>
    </source>
</evidence>
<proteinExistence type="predicted"/>
<dbReference type="Proteomes" id="UP000181728">
    <property type="component" value="Unassembled WGS sequence"/>
</dbReference>
<evidence type="ECO:0000256" key="5">
    <source>
        <dbReference type="ARBA" id="ARBA00022989"/>
    </source>
</evidence>
<dbReference type="InterPro" id="IPR036259">
    <property type="entry name" value="MFS_trans_sf"/>
</dbReference>
<accession>A0A6N4A9E5</accession>
<dbReference type="PROSITE" id="PS50850">
    <property type="entry name" value="MFS"/>
    <property type="match status" value="1"/>
</dbReference>
<dbReference type="AlphaFoldDB" id="A0A6N4A9E5"/>
<protein>
    <recommendedName>
        <fullName evidence="8">Major facilitator superfamily (MFS) profile domain-containing protein</fullName>
    </recommendedName>
</protein>
<evidence type="ECO:0000313" key="10">
    <source>
        <dbReference type="Proteomes" id="UP000181728"/>
    </source>
</evidence>
<feature type="transmembrane region" description="Helical" evidence="7">
    <location>
        <begin position="115"/>
        <end position="136"/>
    </location>
</feature>
<dbReference type="EMBL" id="MLOK01000007">
    <property type="protein sequence ID" value="OIM22186.1"/>
    <property type="molecule type" value="Genomic_DNA"/>
</dbReference>
<keyword evidence="3" id="KW-1003">Cell membrane</keyword>
<dbReference type="PANTHER" id="PTHR43266">
    <property type="entry name" value="MACROLIDE-EFFLUX PROTEIN"/>
    <property type="match status" value="1"/>
</dbReference>
<feature type="domain" description="Major facilitator superfamily (MFS) profile" evidence="8">
    <location>
        <begin position="1"/>
        <end position="148"/>
    </location>
</feature>
<evidence type="ECO:0000256" key="4">
    <source>
        <dbReference type="ARBA" id="ARBA00022692"/>
    </source>
</evidence>
<keyword evidence="6 7" id="KW-0472">Membrane</keyword>
<dbReference type="GO" id="GO:0005886">
    <property type="term" value="C:plasma membrane"/>
    <property type="evidence" value="ECO:0007669"/>
    <property type="project" value="UniProtKB-SubCell"/>
</dbReference>